<gene>
    <name evidence="1" type="primary">BRCA2</name>
</gene>
<protein>
    <submittedName>
        <fullName evidence="1">BRCA2 DNA repair associated</fullName>
    </submittedName>
</protein>
<keyword evidence="2" id="KW-1185">Reference proteome</keyword>
<dbReference type="GeneTree" id="ENSGT00390000003602"/>
<reference evidence="1 2" key="1">
    <citation type="journal article" date="2020" name="Nat. Commun.">
        <title>Donkey genomes provide new insights into domestication and selection for coat color.</title>
        <authorList>
            <person name="Wang"/>
            <person name="C."/>
            <person name="Li"/>
            <person name="H."/>
            <person name="Guo"/>
            <person name="Y."/>
            <person name="Huang"/>
            <person name="J."/>
            <person name="Sun"/>
            <person name="Y."/>
            <person name="Min"/>
            <person name="J."/>
            <person name="Wang"/>
            <person name="J."/>
            <person name="Fang"/>
            <person name="X."/>
            <person name="Zhao"/>
            <person name="Z."/>
            <person name="Wang"/>
            <person name="S."/>
            <person name="Zhang"/>
            <person name="Y."/>
            <person name="Liu"/>
            <person name="Q."/>
            <person name="Jiang"/>
            <person name="Q."/>
            <person name="Wang"/>
            <person name="X."/>
            <person name="Guo"/>
            <person name="Y."/>
            <person name="Yang"/>
            <person name="C."/>
            <person name="Wang"/>
            <person name="Y."/>
            <person name="Tian"/>
            <person name="F."/>
            <person name="Zhuang"/>
            <person name="G."/>
            <person name="Fan"/>
            <person name="Y."/>
            <person name="Gao"/>
            <person name="Q."/>
            <person name="Li"/>
            <person name="Y."/>
            <person name="Ju"/>
            <person name="Z."/>
            <person name="Li"/>
            <person name="J."/>
            <person name="Li"/>
            <person name="R."/>
            <person name="Hou"/>
            <person name="M."/>
            <person name="Yang"/>
            <person name="G."/>
            <person name="Liu"/>
            <person name="G."/>
            <person name="Liu"/>
            <person name="W."/>
            <person name="Guo"/>
            <person name="J."/>
            <person name="Pan"/>
            <person name="S."/>
            <person name="Fan"/>
            <person name="G."/>
            <person name="Zhang"/>
            <person name="W."/>
            <person name="Zhang"/>
            <person name="R."/>
            <person name="Yu"/>
            <person name="J."/>
            <person name="Zhang"/>
            <person name="X."/>
            <person name="Yin"/>
            <person name="Q."/>
            <person name="Ji"/>
            <person name="C."/>
            <person name="Jin"/>
            <person name="Y."/>
            <person name="Yue"/>
            <person name="G."/>
            <person name="Liu"/>
            <person name="M."/>
            <person name="Xu"/>
            <person name="J."/>
            <person name="Liu"/>
            <person name="S."/>
            <person name="Jordana"/>
            <person name="J."/>
            <person name="Noce"/>
            <person name="A."/>
            <person name="Amills"/>
            <person name="M."/>
            <person name="Wu"/>
            <person name="D.D."/>
            <person name="Li"/>
            <person name="S."/>
            <person name="Zhou"/>
            <person name="X. and Zhong"/>
            <person name="J."/>
        </authorList>
    </citation>
    <scope>NUCLEOTIDE SEQUENCE [LARGE SCALE GENOMIC DNA]</scope>
</reference>
<organism evidence="1 2">
    <name type="scientific">Equus asinus</name>
    <name type="common">Donkey</name>
    <name type="synonym">Equus africanus asinus</name>
    <dbReference type="NCBI Taxonomy" id="9793"/>
    <lineage>
        <taxon>Eukaryota</taxon>
        <taxon>Metazoa</taxon>
        <taxon>Chordata</taxon>
        <taxon>Craniata</taxon>
        <taxon>Vertebrata</taxon>
        <taxon>Euteleostomi</taxon>
        <taxon>Mammalia</taxon>
        <taxon>Eutheria</taxon>
        <taxon>Laurasiatheria</taxon>
        <taxon>Perissodactyla</taxon>
        <taxon>Equidae</taxon>
        <taxon>Equus</taxon>
    </lineage>
</organism>
<reference evidence="1" key="2">
    <citation type="submission" date="2025-08" db="UniProtKB">
        <authorList>
            <consortium name="Ensembl"/>
        </authorList>
    </citation>
    <scope>IDENTIFICATION</scope>
</reference>
<dbReference type="GO" id="GO:0000724">
    <property type="term" value="P:double-strand break repair via homologous recombination"/>
    <property type="evidence" value="ECO:0007669"/>
    <property type="project" value="InterPro"/>
</dbReference>
<accession>A0A9L0K1L6</accession>
<dbReference type="PANTHER" id="PTHR11289:SF0">
    <property type="entry name" value="BREAST CANCER TYPE 2 SUSCEPTIBILITY PROTEIN"/>
    <property type="match status" value="1"/>
</dbReference>
<name>A0A9L0K1L6_EQUAS</name>
<dbReference type="InterPro" id="IPR015525">
    <property type="entry name" value="BRCA2"/>
</dbReference>
<dbReference type="PANTHER" id="PTHR11289">
    <property type="entry name" value="BREAST CANCER TYPE 2 SUSCEPTIBILITY PROTEIN BRCA2"/>
    <property type="match status" value="1"/>
</dbReference>
<reference evidence="1" key="3">
    <citation type="submission" date="2025-09" db="UniProtKB">
        <authorList>
            <consortium name="Ensembl"/>
        </authorList>
    </citation>
    <scope>IDENTIFICATION</scope>
</reference>
<dbReference type="Proteomes" id="UP000694387">
    <property type="component" value="Chromosome 9"/>
</dbReference>
<evidence type="ECO:0000313" key="1">
    <source>
        <dbReference type="Ensembl" id="ENSEASP00005055235.1"/>
    </source>
</evidence>
<dbReference type="GO" id="GO:0006355">
    <property type="term" value="P:regulation of DNA-templated transcription"/>
    <property type="evidence" value="ECO:0007669"/>
    <property type="project" value="TreeGrafter"/>
</dbReference>
<dbReference type="AlphaFoldDB" id="A0A9L0K1L6"/>
<proteinExistence type="predicted"/>
<sequence>MPIGCKERPSFSDIFKTRCNKADLGPISLNWFEELSSEAPPYNSEPAEESEYKINSYEPNLFKTPQRKPYHHLASTPIIFKEQSLTLPLYQSPLKESDKYRLDLGKDGTSSKPKSCCTMKAKMDQANDVTSPPLNSCLSESPVVLRCTHVTPQREKLGMTKNETFYF</sequence>
<dbReference type="GO" id="GO:0005634">
    <property type="term" value="C:nucleus"/>
    <property type="evidence" value="ECO:0007669"/>
    <property type="project" value="TreeGrafter"/>
</dbReference>
<dbReference type="Ensembl" id="ENSEAST00005067936.1">
    <property type="protein sequence ID" value="ENSEASP00005055235.1"/>
    <property type="gene ID" value="ENSEASG00005021183.2"/>
</dbReference>
<evidence type="ECO:0000313" key="2">
    <source>
        <dbReference type="Proteomes" id="UP000694387"/>
    </source>
</evidence>